<keyword evidence="3" id="KW-1185">Reference proteome</keyword>
<name>A0AAN6G6Z7_9BASI</name>
<dbReference type="AlphaFoldDB" id="A0AAN6G6Z7"/>
<reference evidence="2" key="1">
    <citation type="journal article" date="2023" name="PhytoFront">
        <title>Draft Genome Resources of Seven Strains of Tilletia horrida, Causal Agent of Kernel Smut of Rice.</title>
        <authorList>
            <person name="Khanal S."/>
            <person name="Antony Babu S."/>
            <person name="Zhou X.G."/>
        </authorList>
    </citation>
    <scope>NUCLEOTIDE SEQUENCE</scope>
    <source>
        <strain evidence="2">TX3</strain>
    </source>
</reference>
<evidence type="ECO:0000313" key="3">
    <source>
        <dbReference type="Proteomes" id="UP001176521"/>
    </source>
</evidence>
<dbReference type="Proteomes" id="UP001176521">
    <property type="component" value="Unassembled WGS sequence"/>
</dbReference>
<gene>
    <name evidence="2" type="ORF">OC842_007077</name>
</gene>
<evidence type="ECO:0000256" key="1">
    <source>
        <dbReference type="SAM" id="MobiDB-lite"/>
    </source>
</evidence>
<proteinExistence type="predicted"/>
<dbReference type="EMBL" id="JAPDMQ010000789">
    <property type="protein sequence ID" value="KAK0520497.1"/>
    <property type="molecule type" value="Genomic_DNA"/>
</dbReference>
<protein>
    <recommendedName>
        <fullName evidence="4">F-box domain-containing protein</fullName>
    </recommendedName>
</protein>
<feature type="compositionally biased region" description="Polar residues" evidence="1">
    <location>
        <begin position="484"/>
        <end position="498"/>
    </location>
</feature>
<organism evidence="2 3">
    <name type="scientific">Tilletia horrida</name>
    <dbReference type="NCBI Taxonomy" id="155126"/>
    <lineage>
        <taxon>Eukaryota</taxon>
        <taxon>Fungi</taxon>
        <taxon>Dikarya</taxon>
        <taxon>Basidiomycota</taxon>
        <taxon>Ustilaginomycotina</taxon>
        <taxon>Exobasidiomycetes</taxon>
        <taxon>Tilletiales</taxon>
        <taxon>Tilletiaceae</taxon>
        <taxon>Tilletia</taxon>
    </lineage>
</organism>
<evidence type="ECO:0008006" key="4">
    <source>
        <dbReference type="Google" id="ProtNLM"/>
    </source>
</evidence>
<comment type="caution">
    <text evidence="2">The sequence shown here is derived from an EMBL/GenBank/DDBJ whole genome shotgun (WGS) entry which is preliminary data.</text>
</comment>
<sequence>MAAAAQASKRRRIEAGAHDTFASAMTATQRFFSSSAMLRRLAQYCGLERVDLLSLALVSRALRVAAMQRWAMHLDLALSKVCIRLRLFAACPSLLALVRLVRIRNDIAQCHYNLGINEHFTTFAEQSGIHLYNSPKCAELKLRLAMLAAHVSSTSPSPIFYITVALTKVNQLSTAFEHFPKPLKPVVALRIIPDVENKMLSDLASAADRNKQTDYKRNWSTSCTKTDGLPGLRVFHFGHQDSHCISVCHTWTANVVPLSFWTTLAQDTALSLADLALDLVEADRLFIRQTATDSIDDISEWKGILDANPKLEEITVIDKTPSPSLSYKQSFPHLRWCQVERVEYVTLSSQLDFRLELVERHHGAIGTAVTQSETEITFAKHCSTAFPDDVYPKLQVLSASASMLEAHAAAGGTLSHVQTHRKLDPDLGMAWLSKYPKTAGAITCLELRQNLKPETLLPHVRALLASDLLPQLTELSLDYDSSTGMRSASHGFATSAQGSDGWRRS</sequence>
<accession>A0AAN6G6Z7</accession>
<feature type="region of interest" description="Disordered" evidence="1">
    <location>
        <begin position="484"/>
        <end position="505"/>
    </location>
</feature>
<evidence type="ECO:0000313" key="2">
    <source>
        <dbReference type="EMBL" id="KAK0520497.1"/>
    </source>
</evidence>